<dbReference type="Proteomes" id="UP000039217">
    <property type="component" value="Unassembled WGS sequence"/>
</dbReference>
<evidence type="ECO:0000313" key="5">
    <source>
        <dbReference type="Proteomes" id="UP000039217"/>
    </source>
</evidence>
<dbReference type="EMBL" id="CSBK01001411">
    <property type="protein sequence ID" value="COY63738.1"/>
    <property type="molecule type" value="Genomic_DNA"/>
</dbReference>
<organism evidence="2 5">
    <name type="scientific">Mycobacterium tuberculosis</name>
    <dbReference type="NCBI Taxonomy" id="1773"/>
    <lineage>
        <taxon>Bacteria</taxon>
        <taxon>Bacillati</taxon>
        <taxon>Actinomycetota</taxon>
        <taxon>Actinomycetes</taxon>
        <taxon>Mycobacteriales</taxon>
        <taxon>Mycobacteriaceae</taxon>
        <taxon>Mycobacterium</taxon>
        <taxon>Mycobacterium tuberculosis complex</taxon>
    </lineage>
</organism>
<proteinExistence type="predicted"/>
<sequence>MNGGTLVRITALPARVVIVNALFTLVTSS</sequence>
<dbReference type="EMBL" id="CQQC01001114">
    <property type="protein sequence ID" value="CNV65164.1"/>
    <property type="molecule type" value="Genomic_DNA"/>
</dbReference>
<reference evidence="4 5" key="2">
    <citation type="submission" date="2015-03" db="EMBL/GenBank/DDBJ databases">
        <authorList>
            <consortium name="Pathogen Informatics"/>
        </authorList>
    </citation>
    <scope>NUCLEOTIDE SEQUENCE [LARGE SCALE GENOMIC DNA]</scope>
    <source>
        <strain evidence="1 6">C09601061</strain>
        <strain evidence="2 5">D00501624</strain>
        <strain evidence="4">N09902308</strain>
    </source>
</reference>
<evidence type="ECO:0000313" key="4">
    <source>
        <dbReference type="Proteomes" id="UP000039021"/>
    </source>
</evidence>
<dbReference type="Proteomes" id="UP000046680">
    <property type="component" value="Unassembled WGS sequence"/>
</dbReference>
<reference evidence="3" key="1">
    <citation type="submission" date="2015-03" db="EMBL/GenBank/DDBJ databases">
        <authorList>
            <consortium name="Pathogen Informatics"/>
            <person name="Murphy D."/>
        </authorList>
    </citation>
    <scope>NUCLEOTIDE SEQUENCE</scope>
    <source>
        <strain evidence="3">N09902308</strain>
    </source>
</reference>
<accession>A0A655FEQ3</accession>
<dbReference type="AlphaFoldDB" id="A0A655FEQ3"/>
<protein>
    <submittedName>
        <fullName evidence="2">Uncharacterized protein</fullName>
    </submittedName>
</protein>
<name>A0A655FEQ3_MYCTX</name>
<gene>
    <name evidence="1" type="ORF">ERS007657_02129</name>
    <name evidence="2" type="ORF">ERS007661_02874</name>
    <name evidence="3" type="ORF">ERS007739_02910</name>
</gene>
<evidence type="ECO:0000313" key="2">
    <source>
        <dbReference type="EMBL" id="CNV65164.1"/>
    </source>
</evidence>
<dbReference type="EMBL" id="CGCX01000768">
    <property type="protein sequence ID" value="CFR83152.1"/>
    <property type="molecule type" value="Genomic_DNA"/>
</dbReference>
<dbReference type="Proteomes" id="UP000039021">
    <property type="component" value="Unassembled WGS sequence"/>
</dbReference>
<evidence type="ECO:0000313" key="1">
    <source>
        <dbReference type="EMBL" id="CFR83152.1"/>
    </source>
</evidence>
<evidence type="ECO:0000313" key="3">
    <source>
        <dbReference type="EMBL" id="COY63738.1"/>
    </source>
</evidence>
<evidence type="ECO:0000313" key="6">
    <source>
        <dbReference type="Proteomes" id="UP000046680"/>
    </source>
</evidence>